<accession>A0A067QK91</accession>
<sequence>MCSGEYESPSPSKRPRTSRGVAAWNEVIVLKPEGKAVLEFWKHQNLWEMPWFP</sequence>
<keyword evidence="2" id="KW-1185">Reference proteome</keyword>
<proteinExistence type="predicted"/>
<name>A0A067QK91_ZOONE</name>
<evidence type="ECO:0000313" key="1">
    <source>
        <dbReference type="EMBL" id="KDR09456.1"/>
    </source>
</evidence>
<evidence type="ECO:0000313" key="2">
    <source>
        <dbReference type="Proteomes" id="UP000027135"/>
    </source>
</evidence>
<dbReference type="AlphaFoldDB" id="A0A067QK91"/>
<dbReference type="Proteomes" id="UP000027135">
    <property type="component" value="Unassembled WGS sequence"/>
</dbReference>
<dbReference type="InParanoid" id="A0A067QK91"/>
<dbReference type="EMBL" id="KK853243">
    <property type="protein sequence ID" value="KDR09456.1"/>
    <property type="molecule type" value="Genomic_DNA"/>
</dbReference>
<organism evidence="1 2">
    <name type="scientific">Zootermopsis nevadensis</name>
    <name type="common">Dampwood termite</name>
    <dbReference type="NCBI Taxonomy" id="136037"/>
    <lineage>
        <taxon>Eukaryota</taxon>
        <taxon>Metazoa</taxon>
        <taxon>Ecdysozoa</taxon>
        <taxon>Arthropoda</taxon>
        <taxon>Hexapoda</taxon>
        <taxon>Insecta</taxon>
        <taxon>Pterygota</taxon>
        <taxon>Neoptera</taxon>
        <taxon>Polyneoptera</taxon>
        <taxon>Dictyoptera</taxon>
        <taxon>Blattodea</taxon>
        <taxon>Blattoidea</taxon>
        <taxon>Termitoidae</taxon>
        <taxon>Termopsidae</taxon>
        <taxon>Zootermopsis</taxon>
    </lineage>
</organism>
<gene>
    <name evidence="1" type="ORF">L798_15663</name>
</gene>
<reference evidence="1 2" key="1">
    <citation type="journal article" date="2014" name="Nat. Commun.">
        <title>Molecular traces of alternative social organization in a termite genome.</title>
        <authorList>
            <person name="Terrapon N."/>
            <person name="Li C."/>
            <person name="Robertson H.M."/>
            <person name="Ji L."/>
            <person name="Meng X."/>
            <person name="Booth W."/>
            <person name="Chen Z."/>
            <person name="Childers C.P."/>
            <person name="Glastad K.M."/>
            <person name="Gokhale K."/>
            <person name="Gowin J."/>
            <person name="Gronenberg W."/>
            <person name="Hermansen R.A."/>
            <person name="Hu H."/>
            <person name="Hunt B.G."/>
            <person name="Huylmans A.K."/>
            <person name="Khalil S.M."/>
            <person name="Mitchell R.D."/>
            <person name="Munoz-Torres M.C."/>
            <person name="Mustard J.A."/>
            <person name="Pan H."/>
            <person name="Reese J.T."/>
            <person name="Scharf M.E."/>
            <person name="Sun F."/>
            <person name="Vogel H."/>
            <person name="Xiao J."/>
            <person name="Yang W."/>
            <person name="Yang Z."/>
            <person name="Yang Z."/>
            <person name="Zhou J."/>
            <person name="Zhu J."/>
            <person name="Brent C.S."/>
            <person name="Elsik C.G."/>
            <person name="Goodisman M.A."/>
            <person name="Liberles D.A."/>
            <person name="Roe R.M."/>
            <person name="Vargo E.L."/>
            <person name="Vilcinskas A."/>
            <person name="Wang J."/>
            <person name="Bornberg-Bauer E."/>
            <person name="Korb J."/>
            <person name="Zhang G."/>
            <person name="Liebig J."/>
        </authorList>
    </citation>
    <scope>NUCLEOTIDE SEQUENCE [LARGE SCALE GENOMIC DNA]</scope>
    <source>
        <tissue evidence="1">Whole organism</tissue>
    </source>
</reference>
<protein>
    <submittedName>
        <fullName evidence="1">Uncharacterized protein</fullName>
    </submittedName>
</protein>